<evidence type="ECO:0000313" key="2">
    <source>
        <dbReference type="Proteomes" id="UP001626550"/>
    </source>
</evidence>
<gene>
    <name evidence="1" type="primary">DNAJC13_1</name>
    <name evidence="1" type="ORF">Ciccas_004278</name>
</gene>
<dbReference type="InterPro" id="IPR011989">
    <property type="entry name" value="ARM-like"/>
</dbReference>
<dbReference type="InterPro" id="IPR044978">
    <property type="entry name" value="GRV2/DNAJC13"/>
</dbReference>
<dbReference type="SUPFAM" id="SSF48371">
    <property type="entry name" value="ARM repeat"/>
    <property type="match status" value="1"/>
</dbReference>
<dbReference type="PANTHER" id="PTHR36983:SF2">
    <property type="entry name" value="DNAJ HOMOLOG SUBFAMILY C MEMBER 13"/>
    <property type="match status" value="1"/>
</dbReference>
<reference evidence="1 2" key="1">
    <citation type="submission" date="2024-11" db="EMBL/GenBank/DDBJ databases">
        <title>Adaptive evolution of stress response genes in parasites aligns with host niche diversity.</title>
        <authorList>
            <person name="Hahn C."/>
            <person name="Resl P."/>
        </authorList>
    </citation>
    <scope>NUCLEOTIDE SEQUENCE [LARGE SCALE GENOMIC DNA]</scope>
    <source>
        <strain evidence="1">EGGRZ-B1_66</strain>
        <tissue evidence="1">Body</tissue>
    </source>
</reference>
<dbReference type="EMBL" id="JBJKFK010000436">
    <property type="protein sequence ID" value="KAL3317069.1"/>
    <property type="molecule type" value="Genomic_DNA"/>
</dbReference>
<sequence length="867" mass="97482">MKKNREKVSIVQRTGQLLLQRCISINLHFSSQKLTNMCCQAASCIAAFCTDFWLCQSSYNNGALYLLLPHVFQYDFTLEESGVEHKAESNVQVRVRKSSMLTCIALFLVKALKNRLALLCLWAIGGLLRHSDVQMPDKGHPVQLEEEMLDADCPDVTVALSHLLTPYLTRRLTELKNFHISTGNQLKQAADASEAYLSPFPPTDFPKETPRGKHLRDIAKLLTTNSTNPCLIWDNNCRSELTNFLDSQVQRVIRQGECNLHAAAQFVHSSFANELLIGEIFIRIYNSQTDFPLDNPKAFAIDLLHYVSEQMQLLLNNEFETDLLRRKASHDMQAALEALRNVTKVNPGLEIQCIGRFGLLFQLLELDSFPEVQLATIEVIDAISVNSECLLDLAASDKLTSAVLMFRSLPHAHASLVETFQRLIVLTELLKQFVYCGGLIYLLHCLVHSPDQDIRLGCCDLFSKAMANKQVGRRIQALLNQYLPKIFVDSMRESSESFLHLFDGCHKNPELIWNAECREVLANTLTDGTDEFHEQQKQDRKARWSVPDSYRVCYKEAMIKMLEEDRFEPLPRTGEHSDEQSDEREAQRIAEARLGGEEGPVAVSGVYLYLYAQNPGWVLRQPEIFLDGIMTKWIEVTLKELPGSLILLRLVTRCILAVLQDRPGLLDSLPRKGYVHRLCDQLSGVKDLEGSKSVALIIHKMTTNKLCVASMADRDTIGSLISVMQCCQGQELGLIGEILFNVFDTPNCEALIAQALEHDLIGYVMTLLQDGLPPYVKNAGQTRAYLVKTLKAMQRSPIYGARISARLDEFPGWAEFRDQSHALFISNAPQSAIGYLTAPNMGNSVHAQYLTAGPSVSASREPPRLPE</sequence>
<dbReference type="AlphaFoldDB" id="A0ABD2QC24"/>
<proteinExistence type="predicted"/>
<organism evidence="1 2">
    <name type="scientific">Cichlidogyrus casuarinus</name>
    <dbReference type="NCBI Taxonomy" id="1844966"/>
    <lineage>
        <taxon>Eukaryota</taxon>
        <taxon>Metazoa</taxon>
        <taxon>Spiralia</taxon>
        <taxon>Lophotrochozoa</taxon>
        <taxon>Platyhelminthes</taxon>
        <taxon>Monogenea</taxon>
        <taxon>Monopisthocotylea</taxon>
        <taxon>Dactylogyridea</taxon>
        <taxon>Ancyrocephalidae</taxon>
        <taxon>Cichlidogyrus</taxon>
    </lineage>
</organism>
<name>A0ABD2QC24_9PLAT</name>
<protein>
    <submittedName>
        <fullName evidence="1">DnaJ subfamily C member 13</fullName>
    </submittedName>
</protein>
<dbReference type="InterPro" id="IPR016024">
    <property type="entry name" value="ARM-type_fold"/>
</dbReference>
<evidence type="ECO:0000313" key="1">
    <source>
        <dbReference type="EMBL" id="KAL3317069.1"/>
    </source>
</evidence>
<dbReference type="Proteomes" id="UP001626550">
    <property type="component" value="Unassembled WGS sequence"/>
</dbReference>
<comment type="caution">
    <text evidence="1">The sequence shown here is derived from an EMBL/GenBank/DDBJ whole genome shotgun (WGS) entry which is preliminary data.</text>
</comment>
<dbReference type="PANTHER" id="PTHR36983">
    <property type="entry name" value="DNAJ HOMOLOG SUBFAMILY C MEMBER 13"/>
    <property type="match status" value="1"/>
</dbReference>
<accession>A0ABD2QC24</accession>
<keyword evidence="2" id="KW-1185">Reference proteome</keyword>
<dbReference type="Gene3D" id="1.25.10.10">
    <property type="entry name" value="Leucine-rich Repeat Variant"/>
    <property type="match status" value="1"/>
</dbReference>